<reference evidence="2 3" key="1">
    <citation type="journal article" date="2001" name="J. Bacteriol.">
        <title>Genome sequence and comparative analysis of the solvent-producing bacterium Clostridium acetobutylicum.</title>
        <authorList>
            <person name="Nolling J."/>
            <person name="Breton G."/>
            <person name="Omelchenko M.V."/>
            <person name="Makarova K.S."/>
            <person name="Zeng Q."/>
            <person name="Gibson R."/>
            <person name="Lee H.M."/>
            <person name="Dubois J."/>
            <person name="Qiu D."/>
            <person name="Hitti J."/>
            <person name="Wolf Y.I."/>
            <person name="Tatusov R.L."/>
            <person name="Sabathe F."/>
            <person name="Doucette-Stamm L."/>
            <person name="Soucaille P."/>
            <person name="Daly M.J."/>
            <person name="Bennett G.N."/>
            <person name="Koonin E.V."/>
            <person name="Smith D.R."/>
        </authorList>
    </citation>
    <scope>NUCLEOTIDE SEQUENCE [LARGE SCALE GENOMIC DNA]</scope>
    <source>
        <strain evidence="3">ATCC 824 / DSM 792 / JCM 1419 / LMG 5710 / VKM B-1787</strain>
    </source>
</reference>
<feature type="transmembrane region" description="Helical" evidence="1">
    <location>
        <begin position="38"/>
        <end position="58"/>
    </location>
</feature>
<proteinExistence type="predicted"/>
<dbReference type="Proteomes" id="UP000000814">
    <property type="component" value="Chromosome"/>
</dbReference>
<keyword evidence="1" id="KW-0812">Transmembrane</keyword>
<dbReference type="EMBL" id="AE001437">
    <property type="protein sequence ID" value="AAK80065.1"/>
    <property type="molecule type" value="Genomic_DNA"/>
</dbReference>
<keyword evidence="1" id="KW-1133">Transmembrane helix</keyword>
<keyword evidence="1" id="KW-0472">Membrane</keyword>
<organism evidence="2 3">
    <name type="scientific">Clostridium acetobutylicum (strain ATCC 824 / DSM 792 / JCM 1419 / IAM 19013 / LMG 5710 / NBRC 13948 / NRRL B-527 / VKM B-1787 / 2291 / W)</name>
    <dbReference type="NCBI Taxonomy" id="272562"/>
    <lineage>
        <taxon>Bacteria</taxon>
        <taxon>Bacillati</taxon>
        <taxon>Bacillota</taxon>
        <taxon>Clostridia</taxon>
        <taxon>Eubacteriales</taxon>
        <taxon>Clostridiaceae</taxon>
        <taxon>Clostridium</taxon>
    </lineage>
</organism>
<accession>Q97HA6</accession>
<name>Q97HA6_CLOAB</name>
<evidence type="ECO:0000313" key="3">
    <source>
        <dbReference type="Proteomes" id="UP000000814"/>
    </source>
</evidence>
<sequence length="65" mass="7662">MKNIKILLFNILNLIIISIMLLTVYLKNRISSKTFDNLMFLYGLLFFLLLVTNIIMIINKNNRAK</sequence>
<dbReference type="PIR" id="F97159">
    <property type="entry name" value="F97159"/>
</dbReference>
<dbReference type="HOGENOM" id="CLU_206406_0_0_9"/>
<dbReference type="AlphaFoldDB" id="Q97HA6"/>
<gene>
    <name evidence="2" type="ordered locus">CA_C2106</name>
</gene>
<dbReference type="STRING" id="272562.CA_C2106"/>
<dbReference type="KEGG" id="cac:CA_C2106"/>
<feature type="transmembrane region" description="Helical" evidence="1">
    <location>
        <begin position="7"/>
        <end position="26"/>
    </location>
</feature>
<evidence type="ECO:0000313" key="2">
    <source>
        <dbReference type="EMBL" id="AAK80065.1"/>
    </source>
</evidence>
<evidence type="ECO:0000256" key="1">
    <source>
        <dbReference type="SAM" id="Phobius"/>
    </source>
</evidence>
<keyword evidence="3" id="KW-1185">Reference proteome</keyword>
<protein>
    <submittedName>
        <fullName evidence="2">Predicted membrane protein</fullName>
    </submittedName>
</protein>